<gene>
    <name evidence="3" type="ORF">EV193_11155</name>
</gene>
<dbReference type="Proteomes" id="UP000294257">
    <property type="component" value="Unassembled WGS sequence"/>
</dbReference>
<name>A0A4Q7KIF0_9PSEU</name>
<dbReference type="EMBL" id="SGWQ01000011">
    <property type="protein sequence ID" value="RZS32678.1"/>
    <property type="molecule type" value="Genomic_DNA"/>
</dbReference>
<evidence type="ECO:0000313" key="3">
    <source>
        <dbReference type="EMBL" id="RZS32678.1"/>
    </source>
</evidence>
<dbReference type="OrthoDB" id="4712176at2"/>
<keyword evidence="1" id="KW-0175">Coiled coil</keyword>
<feature type="compositionally biased region" description="Basic and acidic residues" evidence="2">
    <location>
        <begin position="25"/>
        <end position="44"/>
    </location>
</feature>
<proteinExistence type="predicted"/>
<keyword evidence="4" id="KW-1185">Reference proteome</keyword>
<feature type="coiled-coil region" evidence="1">
    <location>
        <begin position="270"/>
        <end position="297"/>
    </location>
</feature>
<comment type="caution">
    <text evidence="3">The sequence shown here is derived from an EMBL/GenBank/DDBJ whole genome shotgun (WGS) entry which is preliminary data.</text>
</comment>
<dbReference type="AlphaFoldDB" id="A0A4Q7KIF0"/>
<evidence type="ECO:0000256" key="1">
    <source>
        <dbReference type="SAM" id="Coils"/>
    </source>
</evidence>
<dbReference type="RefSeq" id="WP_130347640.1">
    <property type="nucleotide sequence ID" value="NZ_SGWQ01000011.1"/>
</dbReference>
<feature type="region of interest" description="Disordered" evidence="2">
    <location>
        <begin position="1"/>
        <end position="79"/>
    </location>
</feature>
<accession>A0A4Q7KIF0</accession>
<evidence type="ECO:0000256" key="2">
    <source>
        <dbReference type="SAM" id="MobiDB-lite"/>
    </source>
</evidence>
<reference evidence="3 4" key="1">
    <citation type="submission" date="2019-02" db="EMBL/GenBank/DDBJ databases">
        <title>Genomic Encyclopedia of Type Strains, Phase IV (KMG-IV): sequencing the most valuable type-strain genomes for metagenomic binning, comparative biology and taxonomic classification.</title>
        <authorList>
            <person name="Goeker M."/>
        </authorList>
    </citation>
    <scope>NUCLEOTIDE SEQUENCE [LARGE SCALE GENOMIC DNA]</scope>
    <source>
        <strain evidence="3 4">DSM 101727</strain>
    </source>
</reference>
<evidence type="ECO:0000313" key="4">
    <source>
        <dbReference type="Proteomes" id="UP000294257"/>
    </source>
</evidence>
<sequence length="304" mass="33179">MADLGGFGKGLLRKAHSAAESAEVALRKRIGDEEKDGPPPKPEESQSVAPPPVVEDGVELTPVGESDEPDERADAAEVADETNRLRQVIEGLLPPPGPITEPWGIGVGTLLAEQPRVPKRLRGIVRKLDRYGGVALSPKGIVYDGDDVEWEDITEIRTRNVVDYMLADGLQQQVESLPLPWFPGRRKALDALSQALNALTLAVLKDAVATSAFSLRIPAEIEYKGAFRRTKELSASAVGAMIMAEPQVAACILETARARGIAVKDDDESMLTAEQRAEDIRRKLAEVEKHLEKVQNMGWRKKKD</sequence>
<protein>
    <submittedName>
        <fullName evidence="3">Uncharacterized protein</fullName>
    </submittedName>
</protein>
<organism evidence="3 4">
    <name type="scientific">Herbihabitans rhizosphaerae</name>
    <dbReference type="NCBI Taxonomy" id="1872711"/>
    <lineage>
        <taxon>Bacteria</taxon>
        <taxon>Bacillati</taxon>
        <taxon>Actinomycetota</taxon>
        <taxon>Actinomycetes</taxon>
        <taxon>Pseudonocardiales</taxon>
        <taxon>Pseudonocardiaceae</taxon>
        <taxon>Herbihabitans</taxon>
    </lineage>
</organism>